<dbReference type="PANTHER" id="PTHR11575">
    <property type="entry name" value="5'-NUCLEOTIDASE-RELATED"/>
    <property type="match status" value="1"/>
</dbReference>
<dbReference type="HOGENOM" id="CLU_895237_0_0_1"/>
<dbReference type="GO" id="GO:0009166">
    <property type="term" value="P:nucleotide catabolic process"/>
    <property type="evidence" value="ECO:0007669"/>
    <property type="project" value="InterPro"/>
</dbReference>
<dbReference type="STRING" id="32264.T1JZ74"/>
<dbReference type="Gene3D" id="3.90.780.10">
    <property type="entry name" value="5'-Nucleotidase, C-terminal domain"/>
    <property type="match status" value="1"/>
</dbReference>
<dbReference type="Pfam" id="PF02872">
    <property type="entry name" value="5_nucleotid_C"/>
    <property type="match status" value="1"/>
</dbReference>
<evidence type="ECO:0000313" key="4">
    <source>
        <dbReference type="EnsemblMetazoa" id="tetur03g02930.1"/>
    </source>
</evidence>
<dbReference type="InterPro" id="IPR008334">
    <property type="entry name" value="5'-Nucleotdase_C"/>
</dbReference>
<dbReference type="SUPFAM" id="SSF55816">
    <property type="entry name" value="5'-nucleotidase (syn. UDP-sugar hydrolase), C-terminal domain"/>
    <property type="match status" value="1"/>
</dbReference>
<evidence type="ECO:0000256" key="1">
    <source>
        <dbReference type="ARBA" id="ARBA00006654"/>
    </source>
</evidence>
<dbReference type="eggNOG" id="KOG4419">
    <property type="taxonomic scope" value="Eukaryota"/>
</dbReference>
<dbReference type="Proteomes" id="UP000015104">
    <property type="component" value="Unassembled WGS sequence"/>
</dbReference>
<feature type="region of interest" description="Disordered" evidence="2">
    <location>
        <begin position="226"/>
        <end position="268"/>
    </location>
</feature>
<dbReference type="GO" id="GO:0016787">
    <property type="term" value="F:hydrolase activity"/>
    <property type="evidence" value="ECO:0007669"/>
    <property type="project" value="InterPro"/>
</dbReference>
<proteinExistence type="inferred from homology"/>
<protein>
    <recommendedName>
        <fullName evidence="3">5'-Nucleotidase C-terminal domain-containing protein</fullName>
    </recommendedName>
</protein>
<evidence type="ECO:0000313" key="5">
    <source>
        <dbReference type="Proteomes" id="UP000015104"/>
    </source>
</evidence>
<evidence type="ECO:0000259" key="3">
    <source>
        <dbReference type="Pfam" id="PF02872"/>
    </source>
</evidence>
<name>T1JZ74_TETUR</name>
<accession>T1JZ74</accession>
<keyword evidence="5" id="KW-1185">Reference proteome</keyword>
<sequence length="311" mass="35089">MDMILGHFYCDLDGRFSSIRNQETNLGNFFADIMLSSTLSDVAILNSGTLRSDQIHPKGDFKLKDLVHIMPIMDPMIVLSASGEVIWKALENGVSQWPKLEGRFPQVSGIRFAFDPTKPPGHRIDPNYIKIGDEYIDLKKHYRLCTKAYLYQGKDGYNCLKECEVLVPEEECPELCTAIQNHFASMSAVTTRLRRPSRHLQKFVAASKSHTTVSFKMSLDAPTVPLNNNNGISNNKDISNNTNGSTDNNNGLMIENQTPFGSPSPDHNHRDMGLCRLEPKVEDRIIILTNEDMRKSLESERNGDIEMRLTN</sequence>
<feature type="domain" description="5'-Nucleotidase C-terminal" evidence="3">
    <location>
        <begin position="16"/>
        <end position="162"/>
    </location>
</feature>
<reference evidence="5" key="1">
    <citation type="submission" date="2011-08" db="EMBL/GenBank/DDBJ databases">
        <authorList>
            <person name="Rombauts S."/>
        </authorList>
    </citation>
    <scope>NUCLEOTIDE SEQUENCE</scope>
    <source>
        <strain evidence="5">London</strain>
    </source>
</reference>
<dbReference type="EMBL" id="CAEY01001117">
    <property type="status" value="NOT_ANNOTATED_CDS"/>
    <property type="molecule type" value="Genomic_DNA"/>
</dbReference>
<dbReference type="AlphaFoldDB" id="T1JZ74"/>
<feature type="compositionally biased region" description="Low complexity" evidence="2">
    <location>
        <begin position="227"/>
        <end position="251"/>
    </location>
</feature>
<dbReference type="EnsemblMetazoa" id="tetur03g02930.1">
    <property type="protein sequence ID" value="tetur03g02930.1"/>
    <property type="gene ID" value="tetur03g02930"/>
</dbReference>
<evidence type="ECO:0000256" key="2">
    <source>
        <dbReference type="SAM" id="MobiDB-lite"/>
    </source>
</evidence>
<dbReference type="PANTHER" id="PTHR11575:SF48">
    <property type="entry name" value="5'-NUCLEOTIDASE"/>
    <property type="match status" value="1"/>
</dbReference>
<comment type="similarity">
    <text evidence="1">Belongs to the 5'-nucleotidase family.</text>
</comment>
<dbReference type="InterPro" id="IPR006179">
    <property type="entry name" value="5_nucleotidase/apyrase"/>
</dbReference>
<organism evidence="4 5">
    <name type="scientific">Tetranychus urticae</name>
    <name type="common">Two-spotted spider mite</name>
    <dbReference type="NCBI Taxonomy" id="32264"/>
    <lineage>
        <taxon>Eukaryota</taxon>
        <taxon>Metazoa</taxon>
        <taxon>Ecdysozoa</taxon>
        <taxon>Arthropoda</taxon>
        <taxon>Chelicerata</taxon>
        <taxon>Arachnida</taxon>
        <taxon>Acari</taxon>
        <taxon>Acariformes</taxon>
        <taxon>Trombidiformes</taxon>
        <taxon>Prostigmata</taxon>
        <taxon>Eleutherengona</taxon>
        <taxon>Raphignathae</taxon>
        <taxon>Tetranychoidea</taxon>
        <taxon>Tetranychidae</taxon>
        <taxon>Tetranychus</taxon>
    </lineage>
</organism>
<reference evidence="4" key="2">
    <citation type="submission" date="2015-06" db="UniProtKB">
        <authorList>
            <consortium name="EnsemblMetazoa"/>
        </authorList>
    </citation>
    <scope>IDENTIFICATION</scope>
</reference>
<dbReference type="InterPro" id="IPR036907">
    <property type="entry name" value="5'-Nucleotdase_C_sf"/>
</dbReference>